<sequence length="203" mass="23334">MVWIYPHGINGKKIKKRSVPETTPEWVSSTFYKEKEWTLLNDRPTLVWAANYGAIEFHVPFDLHDKPDYPMEMVFDLDPSGHNNFNLVLEVAIRLKELLESLGLMSVPRTSGSSGMQIFIPIQPDYTFEQTRKINTFVANYFAEQMPQNVTLERVVSKRGNKLYFDYLQLWRGRTMPVGLLGKSQLGSKCGHTADLVRGRSGY</sequence>
<keyword evidence="2" id="KW-0436">Ligase</keyword>
<dbReference type="InterPro" id="IPR014145">
    <property type="entry name" value="LigD_pol_dom"/>
</dbReference>
<dbReference type="RefSeq" id="WP_144566458.1">
    <property type="nucleotide sequence ID" value="NZ_VIVN01000009.1"/>
</dbReference>
<dbReference type="PANTHER" id="PTHR42705">
    <property type="entry name" value="BIFUNCTIONAL NON-HOMOLOGOUS END JOINING PROTEIN LIGD"/>
    <property type="match status" value="1"/>
</dbReference>
<organism evidence="2 3">
    <name type="scientific">Neobacillus bataviensis</name>
    <dbReference type="NCBI Taxonomy" id="220685"/>
    <lineage>
        <taxon>Bacteria</taxon>
        <taxon>Bacillati</taxon>
        <taxon>Bacillota</taxon>
        <taxon>Bacilli</taxon>
        <taxon>Bacillales</taxon>
        <taxon>Bacillaceae</taxon>
        <taxon>Neobacillus</taxon>
    </lineage>
</organism>
<dbReference type="AlphaFoldDB" id="A0A561D531"/>
<evidence type="ECO:0000259" key="1">
    <source>
        <dbReference type="Pfam" id="PF21686"/>
    </source>
</evidence>
<dbReference type="Gene3D" id="3.90.920.10">
    <property type="entry name" value="DNA primase, PRIM domain"/>
    <property type="match status" value="1"/>
</dbReference>
<name>A0A561D531_9BACI</name>
<dbReference type="EMBL" id="VIVN01000009">
    <property type="protein sequence ID" value="TWD98549.1"/>
    <property type="molecule type" value="Genomic_DNA"/>
</dbReference>
<reference evidence="2 3" key="1">
    <citation type="submission" date="2019-06" db="EMBL/GenBank/DDBJ databases">
        <title>Sorghum-associated microbial communities from plants grown in Nebraska, USA.</title>
        <authorList>
            <person name="Schachtman D."/>
        </authorList>
    </citation>
    <scope>NUCLEOTIDE SEQUENCE [LARGE SCALE GENOMIC DNA]</scope>
    <source>
        <strain evidence="2 3">2482</strain>
    </source>
</reference>
<proteinExistence type="predicted"/>
<dbReference type="PANTHER" id="PTHR42705:SF2">
    <property type="entry name" value="BIFUNCTIONAL NON-HOMOLOGOUS END JOINING PROTEIN LIGD"/>
    <property type="match status" value="1"/>
</dbReference>
<evidence type="ECO:0000313" key="2">
    <source>
        <dbReference type="EMBL" id="TWD98549.1"/>
    </source>
</evidence>
<dbReference type="Pfam" id="PF21686">
    <property type="entry name" value="LigD_Prim-Pol"/>
    <property type="match status" value="1"/>
</dbReference>
<dbReference type="GO" id="GO:0016874">
    <property type="term" value="F:ligase activity"/>
    <property type="evidence" value="ECO:0007669"/>
    <property type="project" value="UniProtKB-KW"/>
</dbReference>
<protein>
    <submittedName>
        <fullName evidence="2">DNA ligase D-like protein (Predicted polymerase)</fullName>
    </submittedName>
</protein>
<comment type="caution">
    <text evidence="2">The sequence shown here is derived from an EMBL/GenBank/DDBJ whole genome shotgun (WGS) entry which is preliminary data.</text>
</comment>
<evidence type="ECO:0000313" key="3">
    <source>
        <dbReference type="Proteomes" id="UP000319671"/>
    </source>
</evidence>
<dbReference type="Proteomes" id="UP000319671">
    <property type="component" value="Unassembled WGS sequence"/>
</dbReference>
<feature type="domain" description="DNA ligase D polymerase" evidence="1">
    <location>
        <begin position="5"/>
        <end position="176"/>
    </location>
</feature>
<gene>
    <name evidence="2" type="ORF">FB550_10955</name>
</gene>
<accession>A0A561D531</accession>
<keyword evidence="3" id="KW-1185">Reference proteome</keyword>
<dbReference type="InterPro" id="IPR052171">
    <property type="entry name" value="NHEJ_LigD"/>
</dbReference>